<name>A0AA43AK32_AERCA</name>
<dbReference type="Pfam" id="PF01661">
    <property type="entry name" value="Macro"/>
    <property type="match status" value="1"/>
</dbReference>
<dbReference type="Proteomes" id="UP000887009">
    <property type="component" value="Unassembled WGS sequence"/>
</dbReference>
<dbReference type="AlphaFoldDB" id="A0AA43AK32"/>
<protein>
    <submittedName>
        <fullName evidence="4">Macro domain-containing protein</fullName>
    </submittedName>
</protein>
<organism evidence="4 5">
    <name type="scientific">Aeromonas caviae</name>
    <name type="common">Aeromonas punctata</name>
    <dbReference type="NCBI Taxonomy" id="648"/>
    <lineage>
        <taxon>Bacteria</taxon>
        <taxon>Pseudomonadati</taxon>
        <taxon>Pseudomonadota</taxon>
        <taxon>Gammaproteobacteria</taxon>
        <taxon>Aeromonadales</taxon>
        <taxon>Aeromonadaceae</taxon>
        <taxon>Aeromonas</taxon>
    </lineage>
</organism>
<dbReference type="SUPFAM" id="SSF52949">
    <property type="entry name" value="Macro domain-like"/>
    <property type="match status" value="1"/>
</dbReference>
<gene>
    <name evidence="3" type="ORF">KAM348_11820</name>
    <name evidence="4" type="ORF">N5I07_15735</name>
</gene>
<dbReference type="SMART" id="SM00506">
    <property type="entry name" value="A1pp"/>
    <property type="match status" value="1"/>
</dbReference>
<dbReference type="GO" id="GO:0140291">
    <property type="term" value="P:peptidyl-glutamate ADP-deribosylation"/>
    <property type="evidence" value="ECO:0007669"/>
    <property type="project" value="TreeGrafter"/>
</dbReference>
<reference evidence="4" key="2">
    <citation type="submission" date="2022-09" db="EMBL/GenBank/DDBJ databases">
        <title>Intensive care unit water sources are persistently colonized with multi-drug resistant bacteria and are the site of extensive horizontal gene transfer of antibiotic resistance genes.</title>
        <authorList>
            <person name="Diorio-Toth L."/>
        </authorList>
    </citation>
    <scope>NUCLEOTIDE SEQUENCE</scope>
    <source>
        <strain evidence="4">GD03796</strain>
    </source>
</reference>
<evidence type="ECO:0000256" key="1">
    <source>
        <dbReference type="ARBA" id="ARBA00035885"/>
    </source>
</evidence>
<dbReference type="PANTHER" id="PTHR12521">
    <property type="entry name" value="PROTEIN C6ORF130"/>
    <property type="match status" value="1"/>
</dbReference>
<reference evidence="3" key="1">
    <citation type="submission" date="2021-07" db="EMBL/GenBank/DDBJ databases">
        <title>Draft genome sequence of carbapenem-resistant Aeromonas spp. in Japan.</title>
        <authorList>
            <person name="Maehana S."/>
            <person name="Suzuki M."/>
            <person name="Kitasato H."/>
        </authorList>
    </citation>
    <scope>NUCLEOTIDE SEQUENCE</scope>
    <source>
        <strain evidence="3">KAM348</strain>
    </source>
</reference>
<dbReference type="RefSeq" id="WP_042046553.1">
    <property type="nucleotide sequence ID" value="NZ_AP024948.1"/>
</dbReference>
<dbReference type="InterPro" id="IPR050892">
    <property type="entry name" value="ADP-ribose_metab_enzymes"/>
</dbReference>
<evidence type="ECO:0000313" key="4">
    <source>
        <dbReference type="EMBL" id="MDH1898984.1"/>
    </source>
</evidence>
<dbReference type="InterPro" id="IPR002589">
    <property type="entry name" value="Macro_dom"/>
</dbReference>
<feature type="domain" description="Macro" evidence="2">
    <location>
        <begin position="1"/>
        <end position="162"/>
    </location>
</feature>
<dbReference type="PANTHER" id="PTHR12521:SF0">
    <property type="entry name" value="ADP-RIBOSE GLYCOHYDROLASE OARD1"/>
    <property type="match status" value="1"/>
</dbReference>
<sequence length="235" mass="26618">MSNVSVVTGNIFCSRAQTCVNTINCVGVMGAGIAFEYRLRYPDMFQQYRALCEQGQFSIGKLWIYKAADRWVLNFPTKKHWRYPSQEDFLHAGLEKFMRTYESRGISSVAFPLLGAQMGGVSAERSLEIMLHHLGTCAIPVEIYRYDPVAPDDLYEVFKTRFLKLSSEQIKFSSGLRSQSIEAIRTALADERVCQLNQLLQFEGIGDKTLEKAYSFVTQVLRGSEQRAPTQASLL</sequence>
<dbReference type="Gene3D" id="3.40.220.10">
    <property type="entry name" value="Leucine Aminopeptidase, subunit E, domain 1"/>
    <property type="match status" value="1"/>
</dbReference>
<dbReference type="EMBL" id="JAOCFT010000001">
    <property type="protein sequence ID" value="MDH1898984.1"/>
    <property type="molecule type" value="Genomic_DNA"/>
</dbReference>
<dbReference type="EMBL" id="BPNL01000010">
    <property type="protein sequence ID" value="GJA53759.1"/>
    <property type="molecule type" value="Genomic_DNA"/>
</dbReference>
<comment type="catalytic activity">
    <reaction evidence="1">
        <text>an N-(ADP-alpha-D-ribosyl)-thymidine in DNA + H2O = a thymidine in DNA + ADP-D-ribose</text>
        <dbReference type="Rhea" id="RHEA:71655"/>
        <dbReference type="Rhea" id="RHEA-COMP:13556"/>
        <dbReference type="Rhea" id="RHEA-COMP:18051"/>
        <dbReference type="ChEBI" id="CHEBI:15377"/>
        <dbReference type="ChEBI" id="CHEBI:57967"/>
        <dbReference type="ChEBI" id="CHEBI:137386"/>
        <dbReference type="ChEBI" id="CHEBI:191199"/>
    </reaction>
    <physiologicalReaction direction="left-to-right" evidence="1">
        <dbReference type="Rhea" id="RHEA:71656"/>
    </physiologicalReaction>
</comment>
<dbReference type="Proteomes" id="UP001160758">
    <property type="component" value="Unassembled WGS sequence"/>
</dbReference>
<dbReference type="PROSITE" id="PS51154">
    <property type="entry name" value="MACRO"/>
    <property type="match status" value="1"/>
</dbReference>
<evidence type="ECO:0000313" key="5">
    <source>
        <dbReference type="Proteomes" id="UP001160758"/>
    </source>
</evidence>
<evidence type="ECO:0000259" key="2">
    <source>
        <dbReference type="PROSITE" id="PS51154"/>
    </source>
</evidence>
<proteinExistence type="predicted"/>
<evidence type="ECO:0000313" key="3">
    <source>
        <dbReference type="EMBL" id="GJA53759.1"/>
    </source>
</evidence>
<dbReference type="InterPro" id="IPR043472">
    <property type="entry name" value="Macro_dom-like"/>
</dbReference>
<accession>A0AA43AK32</accession>
<comment type="caution">
    <text evidence="4">The sequence shown here is derived from an EMBL/GenBank/DDBJ whole genome shotgun (WGS) entry which is preliminary data.</text>
</comment>